<dbReference type="PANTHER" id="PTHR32322">
    <property type="entry name" value="INNER MEMBRANE TRANSPORTER"/>
    <property type="match status" value="1"/>
</dbReference>
<protein>
    <submittedName>
        <fullName evidence="8">DMT family transporter</fullName>
    </submittedName>
</protein>
<dbReference type="PANTHER" id="PTHR32322:SF2">
    <property type="entry name" value="EAMA DOMAIN-CONTAINING PROTEIN"/>
    <property type="match status" value="1"/>
</dbReference>
<feature type="domain" description="EamA" evidence="7">
    <location>
        <begin position="162"/>
        <end position="304"/>
    </location>
</feature>
<keyword evidence="5 6" id="KW-0472">Membrane</keyword>
<accession>A0A9X3MNR5</accession>
<dbReference type="InterPro" id="IPR000620">
    <property type="entry name" value="EamA_dom"/>
</dbReference>
<dbReference type="AlphaFoldDB" id="A0A9X3MNR5"/>
<comment type="subcellular location">
    <subcellularLocation>
        <location evidence="1">Membrane</location>
        <topology evidence="1">Multi-pass membrane protein</topology>
    </subcellularLocation>
</comment>
<feature type="domain" description="EamA" evidence="7">
    <location>
        <begin position="16"/>
        <end position="151"/>
    </location>
</feature>
<name>A0A9X3MNR5_9ACTN</name>
<evidence type="ECO:0000256" key="4">
    <source>
        <dbReference type="ARBA" id="ARBA00022989"/>
    </source>
</evidence>
<dbReference type="SUPFAM" id="SSF103481">
    <property type="entry name" value="Multidrug resistance efflux transporter EmrE"/>
    <property type="match status" value="2"/>
</dbReference>
<evidence type="ECO:0000313" key="9">
    <source>
        <dbReference type="Proteomes" id="UP001149140"/>
    </source>
</evidence>
<organism evidence="8 9">
    <name type="scientific">Solirubrobacter ginsenosidimutans</name>
    <dbReference type="NCBI Taxonomy" id="490573"/>
    <lineage>
        <taxon>Bacteria</taxon>
        <taxon>Bacillati</taxon>
        <taxon>Actinomycetota</taxon>
        <taxon>Thermoleophilia</taxon>
        <taxon>Solirubrobacterales</taxon>
        <taxon>Solirubrobacteraceae</taxon>
        <taxon>Solirubrobacter</taxon>
    </lineage>
</organism>
<evidence type="ECO:0000259" key="7">
    <source>
        <dbReference type="Pfam" id="PF00892"/>
    </source>
</evidence>
<dbReference type="GO" id="GO:0016020">
    <property type="term" value="C:membrane"/>
    <property type="evidence" value="ECO:0007669"/>
    <property type="project" value="UniProtKB-SubCell"/>
</dbReference>
<dbReference type="Proteomes" id="UP001149140">
    <property type="component" value="Unassembled WGS sequence"/>
</dbReference>
<keyword evidence="3 6" id="KW-0812">Transmembrane</keyword>
<proteinExistence type="inferred from homology"/>
<dbReference type="RefSeq" id="WP_270038765.1">
    <property type="nucleotide sequence ID" value="NZ_JAPDOD010000004.1"/>
</dbReference>
<dbReference type="InterPro" id="IPR050638">
    <property type="entry name" value="AA-Vitamin_Transporters"/>
</dbReference>
<feature type="transmembrane region" description="Helical" evidence="6">
    <location>
        <begin position="262"/>
        <end position="282"/>
    </location>
</feature>
<gene>
    <name evidence="8" type="ORF">OM076_06970</name>
</gene>
<feature type="transmembrane region" description="Helical" evidence="6">
    <location>
        <begin position="47"/>
        <end position="68"/>
    </location>
</feature>
<feature type="transmembrane region" description="Helical" evidence="6">
    <location>
        <begin position="288"/>
        <end position="307"/>
    </location>
</feature>
<keyword evidence="4 6" id="KW-1133">Transmembrane helix</keyword>
<evidence type="ECO:0000256" key="3">
    <source>
        <dbReference type="ARBA" id="ARBA00022692"/>
    </source>
</evidence>
<feature type="transmembrane region" description="Helical" evidence="6">
    <location>
        <begin position="160"/>
        <end position="180"/>
    </location>
</feature>
<dbReference type="EMBL" id="JAPDOD010000004">
    <property type="protein sequence ID" value="MDA0159996.1"/>
    <property type="molecule type" value="Genomic_DNA"/>
</dbReference>
<evidence type="ECO:0000313" key="8">
    <source>
        <dbReference type="EMBL" id="MDA0159996.1"/>
    </source>
</evidence>
<feature type="transmembrane region" description="Helical" evidence="6">
    <location>
        <begin position="106"/>
        <end position="126"/>
    </location>
</feature>
<sequence length="326" mass="32796">MTGMGNDAGARPDVAAGLVLAIASAASFGLSGSLARGLLDAGWTAGAVVLARLAIAAFVVAPLAARALRGRWGALRADAGFILLFGAIPVAGAQFAYFSAVERMDVGPALLIEYTAPAAVVLWLWLRHGERPGPLTVGGAGLAALGLVLVLDLLSGSDLAPAGILWALIAMVGCASYFVLAATPRPNLPPVALAGSGLAVGALVLAAVGAVGLLPMHATTASPVYADSSVTWWLPLLGLGVVTAGLAYCFGIAASRRLGSRLSSFVALLEVVAGVTFAWLLLDQVPTSLQLAGGLLIVAGVVVVKLGERPPATRPAPIKLTPVHES</sequence>
<keyword evidence="9" id="KW-1185">Reference proteome</keyword>
<comment type="similarity">
    <text evidence="2">Belongs to the EamA transporter family.</text>
</comment>
<feature type="transmembrane region" description="Helical" evidence="6">
    <location>
        <begin position="133"/>
        <end position="154"/>
    </location>
</feature>
<evidence type="ECO:0000256" key="2">
    <source>
        <dbReference type="ARBA" id="ARBA00007362"/>
    </source>
</evidence>
<feature type="transmembrane region" description="Helical" evidence="6">
    <location>
        <begin position="80"/>
        <end position="100"/>
    </location>
</feature>
<comment type="caution">
    <text evidence="8">The sequence shown here is derived from an EMBL/GenBank/DDBJ whole genome shotgun (WGS) entry which is preliminary data.</text>
</comment>
<feature type="transmembrane region" description="Helical" evidence="6">
    <location>
        <begin position="230"/>
        <end position="250"/>
    </location>
</feature>
<dbReference type="Pfam" id="PF00892">
    <property type="entry name" value="EamA"/>
    <property type="match status" value="2"/>
</dbReference>
<dbReference type="InterPro" id="IPR037185">
    <property type="entry name" value="EmrE-like"/>
</dbReference>
<evidence type="ECO:0000256" key="5">
    <source>
        <dbReference type="ARBA" id="ARBA00023136"/>
    </source>
</evidence>
<reference evidence="8" key="1">
    <citation type="submission" date="2022-10" db="EMBL/GenBank/DDBJ databases">
        <title>The WGS of Solirubrobacter ginsenosidimutans DSM 21036.</title>
        <authorList>
            <person name="Jiang Z."/>
        </authorList>
    </citation>
    <scope>NUCLEOTIDE SEQUENCE</scope>
    <source>
        <strain evidence="8">DSM 21036</strain>
    </source>
</reference>
<evidence type="ECO:0000256" key="1">
    <source>
        <dbReference type="ARBA" id="ARBA00004141"/>
    </source>
</evidence>
<evidence type="ECO:0000256" key="6">
    <source>
        <dbReference type="SAM" id="Phobius"/>
    </source>
</evidence>
<feature type="transmembrane region" description="Helical" evidence="6">
    <location>
        <begin position="192"/>
        <end position="218"/>
    </location>
</feature>